<gene>
    <name evidence="2" type="ORF">BCF50_1507</name>
    <name evidence="1" type="ORF">EGI05_00330</name>
</gene>
<protein>
    <submittedName>
        <fullName evidence="2">RHS repeat-associated protein</fullName>
    </submittedName>
</protein>
<reference evidence="2 4" key="2">
    <citation type="submission" date="2019-03" db="EMBL/GenBank/DDBJ databases">
        <title>Genomic Encyclopedia of Archaeal and Bacterial Type Strains, Phase II (KMG-II): from individual species to whole genera.</title>
        <authorList>
            <person name="Goeker M."/>
        </authorList>
    </citation>
    <scope>NUCLEOTIDE SEQUENCE [LARGE SCALE GENOMIC DNA]</scope>
    <source>
        <strain evidence="2 4">DSM 15235</strain>
    </source>
</reference>
<dbReference type="EMBL" id="SOQW01000001">
    <property type="protein sequence ID" value="TDX95724.1"/>
    <property type="molecule type" value="Genomic_DNA"/>
</dbReference>
<name>A0A3N0W2U4_9FLAO</name>
<accession>A0A3N0W2U4</accession>
<dbReference type="NCBIfam" id="TIGR03696">
    <property type="entry name" value="Rhs_assc_core"/>
    <property type="match status" value="1"/>
</dbReference>
<evidence type="ECO:0000313" key="1">
    <source>
        <dbReference type="EMBL" id="ROH99379.1"/>
    </source>
</evidence>
<reference evidence="1 3" key="1">
    <citation type="submission" date="2018-11" db="EMBL/GenBank/DDBJ databases">
        <title>Proposal to divide the Flavobacteriaceae and reorganize its genera based on Amino Acid Identity values calculated from whole genome sequences.</title>
        <authorList>
            <person name="Nicholson A.C."/>
            <person name="Gulvik C.A."/>
            <person name="Whitney A.M."/>
            <person name="Humrighouse B.W."/>
            <person name="Bell M."/>
            <person name="Holmes B."/>
            <person name="Steigerwalt A."/>
            <person name="Villarma A."/>
            <person name="Sheth M."/>
            <person name="Batra D."/>
            <person name="Pryor J."/>
            <person name="Bernardet J.-F."/>
            <person name="Hugo C."/>
            <person name="Kampfer P."/>
            <person name="Newman J."/>
            <person name="Mcquiston J.R."/>
        </authorList>
    </citation>
    <scope>NUCLEOTIDE SEQUENCE [LARGE SCALE GENOMIC DNA]</scope>
    <source>
        <strain evidence="1 3">DSM 15235</strain>
    </source>
</reference>
<keyword evidence="4" id="KW-1185">Reference proteome</keyword>
<dbReference type="OrthoDB" id="2972467at2"/>
<dbReference type="Gene3D" id="2.180.10.10">
    <property type="entry name" value="RHS repeat-associated core"/>
    <property type="match status" value="1"/>
</dbReference>
<proteinExistence type="predicted"/>
<dbReference type="InterPro" id="IPR050708">
    <property type="entry name" value="T6SS_VgrG/RHS"/>
</dbReference>
<dbReference type="EMBL" id="RJTX01000001">
    <property type="protein sequence ID" value="ROH99379.1"/>
    <property type="molecule type" value="Genomic_DNA"/>
</dbReference>
<dbReference type="PANTHER" id="PTHR32305">
    <property type="match status" value="1"/>
</dbReference>
<dbReference type="Proteomes" id="UP000269375">
    <property type="component" value="Unassembled WGS sequence"/>
</dbReference>
<dbReference type="InterPro" id="IPR022385">
    <property type="entry name" value="Rhs_assc_core"/>
</dbReference>
<comment type="caution">
    <text evidence="1">The sequence shown here is derived from an EMBL/GenBank/DDBJ whole genome shotgun (WGS) entry which is preliminary data.</text>
</comment>
<sequence>MLHNYTATTQNAYQYKFNGKELQENGMYDFGARMYMPDLGRWGVIDPLAESYRRWSPYHYAMDNPVVFTDPDGMGSYDSNGVWHSEMEDFNNYHHINWRSPDKKGYNTFMTGDNSGGGGNGGIFTTDKMFFAFFQDYLLNKNGSVGALFSMIDRLEAGGFKDPLNTKAKFEHAAKLLNVDVFNELNIILNIVAGQKLSASVFFEKTTRKDIMAKAEGYKILLNMSNISNVLVLAYAIGHEMNHSITDYFLPNFYETVNLKGRNESNAFGYFSEFISYSWEERWSHPDISNAWDYTYRVHGPEARNIQARYEQTAIDIVKNNLPNLLNSYNLFINNAKSKIKK</sequence>
<organism evidence="1 3">
    <name type="scientific">Chryseobacterium daecheongense</name>
    <dbReference type="NCBI Taxonomy" id="192389"/>
    <lineage>
        <taxon>Bacteria</taxon>
        <taxon>Pseudomonadati</taxon>
        <taxon>Bacteroidota</taxon>
        <taxon>Flavobacteriia</taxon>
        <taxon>Flavobacteriales</taxon>
        <taxon>Weeksellaceae</taxon>
        <taxon>Chryseobacterium group</taxon>
        <taxon>Chryseobacterium</taxon>
    </lineage>
</organism>
<dbReference type="Proteomes" id="UP000295709">
    <property type="component" value="Unassembled WGS sequence"/>
</dbReference>
<dbReference type="AlphaFoldDB" id="A0A3N0W2U4"/>
<evidence type="ECO:0000313" key="2">
    <source>
        <dbReference type="EMBL" id="TDX95724.1"/>
    </source>
</evidence>
<evidence type="ECO:0000313" key="3">
    <source>
        <dbReference type="Proteomes" id="UP000269375"/>
    </source>
</evidence>
<evidence type="ECO:0000313" key="4">
    <source>
        <dbReference type="Proteomes" id="UP000295709"/>
    </source>
</evidence>
<dbReference type="PANTHER" id="PTHR32305:SF15">
    <property type="entry name" value="PROTEIN RHSA-RELATED"/>
    <property type="match status" value="1"/>
</dbReference>